<gene>
    <name evidence="8" type="ORF">C7M84_002047</name>
</gene>
<evidence type="ECO:0000313" key="9">
    <source>
        <dbReference type="Proteomes" id="UP000283509"/>
    </source>
</evidence>
<dbReference type="GO" id="GO:0008270">
    <property type="term" value="F:zinc ion binding"/>
    <property type="evidence" value="ECO:0007669"/>
    <property type="project" value="UniProtKB-KW"/>
</dbReference>
<keyword evidence="3" id="KW-0862">Zinc</keyword>
<dbReference type="SUPFAM" id="SSF57716">
    <property type="entry name" value="Glucocorticoid receptor-like (DNA-binding domain)"/>
    <property type="match status" value="1"/>
</dbReference>
<accession>A0A423TS11</accession>
<protein>
    <recommendedName>
        <fullName evidence="7">THAP-type domain-containing protein</fullName>
    </recommendedName>
</protein>
<dbReference type="STRING" id="6689.A0A423TS11"/>
<evidence type="ECO:0000256" key="2">
    <source>
        <dbReference type="ARBA" id="ARBA00022771"/>
    </source>
</evidence>
<feature type="region of interest" description="Disordered" evidence="6">
    <location>
        <begin position="82"/>
        <end position="107"/>
    </location>
</feature>
<feature type="compositionally biased region" description="Acidic residues" evidence="6">
    <location>
        <begin position="300"/>
        <end position="322"/>
    </location>
</feature>
<dbReference type="PANTHER" id="PTHR46060:SF1">
    <property type="entry name" value="MARINER MOS1 TRANSPOSASE-LIKE PROTEIN"/>
    <property type="match status" value="1"/>
</dbReference>
<dbReference type="SMART" id="SM00692">
    <property type="entry name" value="DM3"/>
    <property type="match status" value="1"/>
</dbReference>
<dbReference type="InterPro" id="IPR006612">
    <property type="entry name" value="THAP_Znf"/>
</dbReference>
<evidence type="ECO:0000256" key="5">
    <source>
        <dbReference type="PROSITE-ProRule" id="PRU00309"/>
    </source>
</evidence>
<feature type="compositionally biased region" description="Polar residues" evidence="6">
    <location>
        <begin position="279"/>
        <end position="297"/>
    </location>
</feature>
<dbReference type="GO" id="GO:0003677">
    <property type="term" value="F:DNA binding"/>
    <property type="evidence" value="ECO:0007669"/>
    <property type="project" value="UniProtKB-UniRule"/>
</dbReference>
<reference evidence="8 9" key="2">
    <citation type="submission" date="2019-01" db="EMBL/GenBank/DDBJ databases">
        <title>The decoding of complex shrimp genome reveals the adaptation for benthos swimmer, frequently molting mechanism and breeding impact on genome.</title>
        <authorList>
            <person name="Sun Y."/>
            <person name="Gao Y."/>
            <person name="Yu Y."/>
        </authorList>
    </citation>
    <scope>NUCLEOTIDE SEQUENCE [LARGE SCALE GENOMIC DNA]</scope>
    <source>
        <tissue evidence="8">Muscle</tissue>
    </source>
</reference>
<dbReference type="InterPro" id="IPR041426">
    <property type="entry name" value="Mos1_HTH"/>
</dbReference>
<dbReference type="Pfam" id="PF17906">
    <property type="entry name" value="HTH_48"/>
    <property type="match status" value="1"/>
</dbReference>
<dbReference type="PROSITE" id="PS50950">
    <property type="entry name" value="ZF_THAP"/>
    <property type="match status" value="1"/>
</dbReference>
<organism evidence="8 9">
    <name type="scientific">Penaeus vannamei</name>
    <name type="common">Whiteleg shrimp</name>
    <name type="synonym">Litopenaeus vannamei</name>
    <dbReference type="NCBI Taxonomy" id="6689"/>
    <lineage>
        <taxon>Eukaryota</taxon>
        <taxon>Metazoa</taxon>
        <taxon>Ecdysozoa</taxon>
        <taxon>Arthropoda</taxon>
        <taxon>Crustacea</taxon>
        <taxon>Multicrustacea</taxon>
        <taxon>Malacostraca</taxon>
        <taxon>Eumalacostraca</taxon>
        <taxon>Eucarida</taxon>
        <taxon>Decapoda</taxon>
        <taxon>Dendrobranchiata</taxon>
        <taxon>Penaeoidea</taxon>
        <taxon>Penaeidae</taxon>
        <taxon>Penaeus</taxon>
    </lineage>
</organism>
<dbReference type="AlphaFoldDB" id="A0A423TS11"/>
<evidence type="ECO:0000256" key="4">
    <source>
        <dbReference type="ARBA" id="ARBA00023125"/>
    </source>
</evidence>
<keyword evidence="2 5" id="KW-0863">Zinc-finger</keyword>
<dbReference type="Pfam" id="PF05485">
    <property type="entry name" value="THAP"/>
    <property type="match status" value="1"/>
</dbReference>
<dbReference type="OrthoDB" id="6378447at2759"/>
<feature type="region of interest" description="Disordered" evidence="6">
    <location>
        <begin position="265"/>
        <end position="347"/>
    </location>
</feature>
<dbReference type="Gene3D" id="1.10.10.1450">
    <property type="match status" value="1"/>
</dbReference>
<keyword evidence="1" id="KW-0479">Metal-binding</keyword>
<dbReference type="InterPro" id="IPR036397">
    <property type="entry name" value="RNaseH_sf"/>
</dbReference>
<evidence type="ECO:0000256" key="6">
    <source>
        <dbReference type="SAM" id="MobiDB-lite"/>
    </source>
</evidence>
<feature type="compositionally biased region" description="Polar residues" evidence="6">
    <location>
        <begin position="328"/>
        <end position="347"/>
    </location>
</feature>
<dbReference type="EMBL" id="QCYY01001270">
    <property type="protein sequence ID" value="ROT79237.1"/>
    <property type="molecule type" value="Genomic_DNA"/>
</dbReference>
<dbReference type="Gene3D" id="3.30.420.10">
    <property type="entry name" value="Ribonuclease H-like superfamily/Ribonuclease H"/>
    <property type="match status" value="1"/>
</dbReference>
<keyword evidence="9" id="KW-1185">Reference proteome</keyword>
<feature type="domain" description="THAP-type" evidence="7">
    <location>
        <begin position="1"/>
        <end position="84"/>
    </location>
</feature>
<dbReference type="Proteomes" id="UP000283509">
    <property type="component" value="Unassembled WGS sequence"/>
</dbReference>
<evidence type="ECO:0000313" key="8">
    <source>
        <dbReference type="EMBL" id="ROT79237.1"/>
    </source>
</evidence>
<evidence type="ECO:0000256" key="3">
    <source>
        <dbReference type="ARBA" id="ARBA00022833"/>
    </source>
</evidence>
<sequence>MPRRCVAIHCSHTCNQLFEWPKDSDRARKWTRFVHAKRSNFQPVPTSVLCLKHFEPDCFANRMAYDQGFAKRLMLKPDAVPTLQLPPPGPGQGGKEVQLTPRGAASKRARKRLLDEAALANSRLEQPPVTAAETCATATLSSTVAEGVECTNDCVNGETISQLTSPGAGEQQQVSEAHKITGCHERGLEVEDPESDEDTDMPSNTIWVKEGLCSEDVSSKLCMEQPKLMQDFDVKAENDEEFDEIECKFEVKDEPIEYYDSEHSIGVKEESDGRDDASISCQLENGQRASQRRSYNLASDDSDSNSDLDKDDDGFDSDDENKDDGVTPGTSTTKAKGRQTVSTEQRTNLKFLVRSGKTPSEALRLLQQVYGDETMSRSRVFEWCARFKEGREDMEDNPRSGRPSTTRTEVNVERVRHMLRSDRRLTVRLMANELGINRDSVWKILTEDLDKRKVCAKMVPKLLNDDQKDRRMQVCRDILERLETEPDLLGRVITSDESWIFEYDPETKHQSLQLKSQSSPRPKNARQSKVKVMLITFFDVLSCKNPFSLLPPRVNPQWAEKREGLFECQGDLTHAVEVGACALNGGIAMPFQLVDASVVWELW</sequence>
<proteinExistence type="predicted"/>
<dbReference type="SMART" id="SM00980">
    <property type="entry name" value="THAP"/>
    <property type="match status" value="1"/>
</dbReference>
<reference evidence="8 9" key="1">
    <citation type="submission" date="2018-04" db="EMBL/GenBank/DDBJ databases">
        <authorList>
            <person name="Zhang X."/>
            <person name="Yuan J."/>
            <person name="Li F."/>
            <person name="Xiang J."/>
        </authorList>
    </citation>
    <scope>NUCLEOTIDE SEQUENCE [LARGE SCALE GENOMIC DNA]</scope>
    <source>
        <tissue evidence="8">Muscle</tissue>
    </source>
</reference>
<feature type="compositionally biased region" description="Basic and acidic residues" evidence="6">
    <location>
        <begin position="265"/>
        <end position="277"/>
    </location>
</feature>
<keyword evidence="4 5" id="KW-0238">DNA-binding</keyword>
<dbReference type="InterPro" id="IPR052709">
    <property type="entry name" value="Transposase-MT_Hybrid"/>
</dbReference>
<dbReference type="PANTHER" id="PTHR46060">
    <property type="entry name" value="MARINER MOS1 TRANSPOSASE-LIKE PROTEIN"/>
    <property type="match status" value="1"/>
</dbReference>
<evidence type="ECO:0000259" key="7">
    <source>
        <dbReference type="PROSITE" id="PS50950"/>
    </source>
</evidence>
<comment type="caution">
    <text evidence="8">The sequence shown here is derived from an EMBL/GenBank/DDBJ whole genome shotgun (WGS) entry which is preliminary data.</text>
</comment>
<name>A0A423TS11_PENVA</name>
<evidence type="ECO:0000256" key="1">
    <source>
        <dbReference type="ARBA" id="ARBA00022723"/>
    </source>
</evidence>